<reference evidence="2" key="1">
    <citation type="journal article" date="2012" name="BMC Genomics">
        <title>Genome sequence of the necrotrophic fungus Penicillium digitatum, the main postharvest pathogen of citrus.</title>
        <authorList>
            <person name="Marcet-Houben M."/>
            <person name="Ballester A.-R."/>
            <person name="de la Fuente B."/>
            <person name="Harries E."/>
            <person name="Marcos J.F."/>
            <person name="Gonzalez-Candelas L."/>
            <person name="Gabaldon T."/>
        </authorList>
    </citation>
    <scope>NUCLEOTIDE SEQUENCE [LARGE SCALE GENOMIC DNA]</scope>
    <source>
        <strain evidence="2">PHI26 / CECT 20796</strain>
    </source>
</reference>
<name>K9G664_PEND2</name>
<organism evidence="1 2">
    <name type="scientific">Penicillium digitatum (strain PHI26 / CECT 20796)</name>
    <name type="common">Green mold</name>
    <dbReference type="NCBI Taxonomy" id="1170229"/>
    <lineage>
        <taxon>Eukaryota</taxon>
        <taxon>Fungi</taxon>
        <taxon>Dikarya</taxon>
        <taxon>Ascomycota</taxon>
        <taxon>Pezizomycotina</taxon>
        <taxon>Eurotiomycetes</taxon>
        <taxon>Eurotiomycetidae</taxon>
        <taxon>Eurotiales</taxon>
        <taxon>Aspergillaceae</taxon>
        <taxon>Penicillium</taxon>
    </lineage>
</organism>
<dbReference type="STRING" id="1170229.K9G664"/>
<dbReference type="AlphaFoldDB" id="K9G664"/>
<keyword evidence="2" id="KW-1185">Reference proteome</keyword>
<evidence type="ECO:0000313" key="1">
    <source>
        <dbReference type="EMBL" id="EKV17395.1"/>
    </source>
</evidence>
<accession>K9G664</accession>
<dbReference type="Proteomes" id="UP000009882">
    <property type="component" value="Unassembled WGS sequence"/>
</dbReference>
<sequence length="74" mass="8203">MESQSTFPRGLLTSEGATPIITGIVNPMITGYNGSYLGQNAVSDHELHTHIDDEGNWTKRWKLSESLTQEKLSL</sequence>
<protein>
    <submittedName>
        <fullName evidence="1">Uncharacterized protein</fullName>
    </submittedName>
</protein>
<proteinExistence type="predicted"/>
<dbReference type="EMBL" id="AKCT01000066">
    <property type="protein sequence ID" value="EKV17395.1"/>
    <property type="molecule type" value="Genomic_DNA"/>
</dbReference>
<evidence type="ECO:0000313" key="2">
    <source>
        <dbReference type="Proteomes" id="UP000009882"/>
    </source>
</evidence>
<comment type="caution">
    <text evidence="1">The sequence shown here is derived from an EMBL/GenBank/DDBJ whole genome shotgun (WGS) entry which is preliminary data.</text>
</comment>
<dbReference type="InParanoid" id="K9G664"/>
<dbReference type="HOGENOM" id="CLU_2688560_0_0_1"/>
<gene>
    <name evidence="1" type="ORF">PDIG_15190</name>
</gene>
<dbReference type="OrthoDB" id="191139at2759"/>